<dbReference type="PROSITE" id="PS50977">
    <property type="entry name" value="HTH_TETR_2"/>
    <property type="match status" value="1"/>
</dbReference>
<proteinExistence type="predicted"/>
<keyword evidence="4" id="KW-0804">Transcription</keyword>
<evidence type="ECO:0000256" key="5">
    <source>
        <dbReference type="PROSITE-ProRule" id="PRU00335"/>
    </source>
</evidence>
<dbReference type="Pfam" id="PF00440">
    <property type="entry name" value="TetR_N"/>
    <property type="match status" value="1"/>
</dbReference>
<dbReference type="InterPro" id="IPR004111">
    <property type="entry name" value="Repressor_TetR_C"/>
</dbReference>
<dbReference type="GO" id="GO:0003700">
    <property type="term" value="F:DNA-binding transcription factor activity"/>
    <property type="evidence" value="ECO:0007669"/>
    <property type="project" value="TreeGrafter"/>
</dbReference>
<protein>
    <submittedName>
        <fullName evidence="7">Regulatory protein, tetR family</fullName>
    </submittedName>
</protein>
<keyword evidence="1" id="KW-0678">Repressor</keyword>
<keyword evidence="3 5" id="KW-0238">DNA-binding</keyword>
<dbReference type="OrthoDB" id="3819648at2"/>
<evidence type="ECO:0000313" key="8">
    <source>
        <dbReference type="Proteomes" id="UP000199086"/>
    </source>
</evidence>
<dbReference type="SUPFAM" id="SSF48498">
    <property type="entry name" value="Tetracyclin repressor-like, C-terminal domain"/>
    <property type="match status" value="1"/>
</dbReference>
<dbReference type="PRINTS" id="PR00400">
    <property type="entry name" value="TETREPRESSOR"/>
</dbReference>
<dbReference type="STRING" id="1577474.GA0111570_11318"/>
<feature type="domain" description="HTH tetR-type" evidence="6">
    <location>
        <begin position="2"/>
        <end position="62"/>
    </location>
</feature>
<dbReference type="PANTHER" id="PTHR30055:SF151">
    <property type="entry name" value="TRANSCRIPTIONAL REGULATORY PROTEIN"/>
    <property type="match status" value="1"/>
</dbReference>
<dbReference type="PANTHER" id="PTHR30055">
    <property type="entry name" value="HTH-TYPE TRANSCRIPTIONAL REGULATOR RUTR"/>
    <property type="match status" value="1"/>
</dbReference>
<dbReference type="InterPro" id="IPR003012">
    <property type="entry name" value="Tet_transcr_reg_TetR"/>
</dbReference>
<evidence type="ECO:0000256" key="2">
    <source>
        <dbReference type="ARBA" id="ARBA00023015"/>
    </source>
</evidence>
<gene>
    <name evidence="7" type="ORF">GA0111570_11318</name>
</gene>
<dbReference type="Pfam" id="PF02909">
    <property type="entry name" value="TetR_C_1"/>
    <property type="match status" value="1"/>
</dbReference>
<dbReference type="GO" id="GO:0000976">
    <property type="term" value="F:transcription cis-regulatory region binding"/>
    <property type="evidence" value="ECO:0007669"/>
    <property type="project" value="TreeGrafter"/>
</dbReference>
<evidence type="ECO:0000256" key="3">
    <source>
        <dbReference type="ARBA" id="ARBA00023125"/>
    </source>
</evidence>
<dbReference type="Gene3D" id="1.10.10.60">
    <property type="entry name" value="Homeodomain-like"/>
    <property type="match status" value="1"/>
</dbReference>
<evidence type="ECO:0000256" key="1">
    <source>
        <dbReference type="ARBA" id="ARBA00022491"/>
    </source>
</evidence>
<dbReference type="GO" id="GO:0045892">
    <property type="term" value="P:negative regulation of DNA-templated transcription"/>
    <property type="evidence" value="ECO:0007669"/>
    <property type="project" value="InterPro"/>
</dbReference>
<keyword evidence="2" id="KW-0805">Transcription regulation</keyword>
<dbReference type="InterPro" id="IPR050109">
    <property type="entry name" value="HTH-type_TetR-like_transc_reg"/>
</dbReference>
<dbReference type="InterPro" id="IPR001647">
    <property type="entry name" value="HTH_TetR"/>
</dbReference>
<dbReference type="PRINTS" id="PR00455">
    <property type="entry name" value="HTHTETR"/>
</dbReference>
<keyword evidence="8" id="KW-1185">Reference proteome</keyword>
<organism evidence="7 8">
    <name type="scientific">Raineyella antarctica</name>
    <dbReference type="NCBI Taxonomy" id="1577474"/>
    <lineage>
        <taxon>Bacteria</taxon>
        <taxon>Bacillati</taxon>
        <taxon>Actinomycetota</taxon>
        <taxon>Actinomycetes</taxon>
        <taxon>Propionibacteriales</taxon>
        <taxon>Propionibacteriaceae</taxon>
        <taxon>Raineyella</taxon>
    </lineage>
</organism>
<dbReference type="RefSeq" id="WP_092613263.1">
    <property type="nucleotide sequence ID" value="NZ_FMYF01000013.1"/>
</dbReference>
<feature type="DNA-binding region" description="H-T-H motif" evidence="5">
    <location>
        <begin position="25"/>
        <end position="44"/>
    </location>
</feature>
<dbReference type="EMBL" id="FMYF01000013">
    <property type="protein sequence ID" value="SDB98442.1"/>
    <property type="molecule type" value="Genomic_DNA"/>
</dbReference>
<dbReference type="AlphaFoldDB" id="A0A1G6HW03"/>
<accession>A0A1G6HW03</accession>
<dbReference type="Proteomes" id="UP000199086">
    <property type="component" value="Unassembled WGS sequence"/>
</dbReference>
<dbReference type="SUPFAM" id="SSF46689">
    <property type="entry name" value="Homeodomain-like"/>
    <property type="match status" value="1"/>
</dbReference>
<evidence type="ECO:0000313" key="7">
    <source>
        <dbReference type="EMBL" id="SDB98442.1"/>
    </source>
</evidence>
<evidence type="ECO:0000256" key="4">
    <source>
        <dbReference type="ARBA" id="ARBA00023163"/>
    </source>
</evidence>
<reference evidence="7 8" key="1">
    <citation type="submission" date="2016-06" db="EMBL/GenBank/DDBJ databases">
        <authorList>
            <person name="Olsen C.W."/>
            <person name="Carey S."/>
            <person name="Hinshaw L."/>
            <person name="Karasin A.I."/>
        </authorList>
    </citation>
    <scope>NUCLEOTIDE SEQUENCE [LARGE SCALE GENOMIC DNA]</scope>
    <source>
        <strain evidence="7 8">LZ-22</strain>
    </source>
</reference>
<name>A0A1G6HW03_9ACTN</name>
<evidence type="ECO:0000259" key="6">
    <source>
        <dbReference type="PROSITE" id="PS50977"/>
    </source>
</evidence>
<dbReference type="GO" id="GO:0046677">
    <property type="term" value="P:response to antibiotic"/>
    <property type="evidence" value="ECO:0007669"/>
    <property type="project" value="InterPro"/>
</dbReference>
<dbReference type="Gene3D" id="1.10.357.10">
    <property type="entry name" value="Tetracycline Repressor, domain 2"/>
    <property type="match status" value="1"/>
</dbReference>
<sequence>MALSRGDVLAKAVEILDAYGLADLTMRRLATALGVQPGALYWHYANKQELLGAVTEHILSEVTAPAPGEDWRGSLVSWSQSLRAALLAHRDGAELASSALALSLGSLHPEEPLVQLLREAGIADPEASSVGATALHLTLGLAINEQSRAQAVALGVLPGPAGDERDRLELGIDLLARGVAARFGI</sequence>
<dbReference type="InterPro" id="IPR009057">
    <property type="entry name" value="Homeodomain-like_sf"/>
</dbReference>
<dbReference type="InterPro" id="IPR036271">
    <property type="entry name" value="Tet_transcr_reg_TetR-rel_C_sf"/>
</dbReference>